<keyword evidence="2" id="KW-0479">Metal-binding</keyword>
<dbReference type="PIRSF" id="PIRSF004846">
    <property type="entry name" value="ModA"/>
    <property type="match status" value="1"/>
</dbReference>
<sequence length="263" mass="29009">MKKFAIFILLVASLLLAGCNSKETTTNVDKETEGKKIPLTVSAAVSLTEALEEIKELYEKDHTVDITLQLGGSGTLARQIQQGAPVDIFLSANQEWMDTLEKEDLINRSTRANITGNKMVMITSADSDIQYTSAAQISAKDVEQIAIGNPKSVPAGKYTEEALHHLNKWNELKDQLVLAKDVRQVLTYVETGNADIGFVYESDAVNSDKIKMLATVDDSLHGPIVYPGAVIANTKHEKEAEDFLTFLQTEEAQNIMKKYGFKK</sequence>
<protein>
    <submittedName>
        <fullName evidence="5">Molybdate transport system substrate-binding protein</fullName>
    </submittedName>
</protein>
<dbReference type="InterPro" id="IPR041879">
    <property type="entry name" value="YvgL-like_PBP2"/>
</dbReference>
<dbReference type="Pfam" id="PF13531">
    <property type="entry name" value="SBP_bac_11"/>
    <property type="match status" value="1"/>
</dbReference>
<feature type="chain" id="PRO_5045363093" evidence="4">
    <location>
        <begin position="18"/>
        <end position="263"/>
    </location>
</feature>
<keyword evidence="6" id="KW-1185">Reference proteome</keyword>
<reference evidence="5 6" key="1">
    <citation type="submission" date="2021-01" db="EMBL/GenBank/DDBJ databases">
        <title>Genomic Encyclopedia of Type Strains, Phase IV (KMG-IV): sequencing the most valuable type-strain genomes for metagenomic binning, comparative biology and taxonomic classification.</title>
        <authorList>
            <person name="Goeker M."/>
        </authorList>
    </citation>
    <scope>NUCLEOTIDE SEQUENCE [LARGE SCALE GENOMIC DNA]</scope>
    <source>
        <strain evidence="5 6">DSM 105453</strain>
    </source>
</reference>
<dbReference type="PANTHER" id="PTHR30632:SF0">
    <property type="entry name" value="SULFATE-BINDING PROTEIN"/>
    <property type="match status" value="1"/>
</dbReference>
<evidence type="ECO:0000313" key="5">
    <source>
        <dbReference type="EMBL" id="MBM7714878.1"/>
    </source>
</evidence>
<dbReference type="CDD" id="cd13537">
    <property type="entry name" value="PBP2_YvgL_like"/>
    <property type="match status" value="1"/>
</dbReference>
<dbReference type="InterPro" id="IPR005950">
    <property type="entry name" value="ModA"/>
</dbReference>
<dbReference type="RefSeq" id="WP_077113581.1">
    <property type="nucleotide sequence ID" value="NZ_JAFBFH010000010.1"/>
</dbReference>
<comment type="caution">
    <text evidence="5">The sequence shown here is derived from an EMBL/GenBank/DDBJ whole genome shotgun (WGS) entry which is preliminary data.</text>
</comment>
<dbReference type="Gene3D" id="3.40.190.10">
    <property type="entry name" value="Periplasmic binding protein-like II"/>
    <property type="match status" value="2"/>
</dbReference>
<dbReference type="Proteomes" id="UP000823485">
    <property type="component" value="Unassembled WGS sequence"/>
</dbReference>
<dbReference type="EMBL" id="JAFBFH010000010">
    <property type="protein sequence ID" value="MBM7714878.1"/>
    <property type="molecule type" value="Genomic_DNA"/>
</dbReference>
<accession>A0ABS2R5K7</accession>
<dbReference type="PROSITE" id="PS51257">
    <property type="entry name" value="PROKAR_LIPOPROTEIN"/>
    <property type="match status" value="1"/>
</dbReference>
<organism evidence="5 6">
    <name type="scientific">Siminovitchia thermophila</name>
    <dbReference type="NCBI Taxonomy" id="1245522"/>
    <lineage>
        <taxon>Bacteria</taxon>
        <taxon>Bacillati</taxon>
        <taxon>Bacillota</taxon>
        <taxon>Bacilli</taxon>
        <taxon>Bacillales</taxon>
        <taxon>Bacillaceae</taxon>
        <taxon>Siminovitchia</taxon>
    </lineage>
</organism>
<evidence type="ECO:0000313" key="6">
    <source>
        <dbReference type="Proteomes" id="UP000823485"/>
    </source>
</evidence>
<keyword evidence="3 4" id="KW-0732">Signal</keyword>
<name>A0ABS2R5K7_9BACI</name>
<evidence type="ECO:0000256" key="1">
    <source>
        <dbReference type="ARBA" id="ARBA00009175"/>
    </source>
</evidence>
<evidence type="ECO:0000256" key="2">
    <source>
        <dbReference type="ARBA" id="ARBA00022723"/>
    </source>
</evidence>
<proteinExistence type="inferred from homology"/>
<evidence type="ECO:0000256" key="3">
    <source>
        <dbReference type="ARBA" id="ARBA00022729"/>
    </source>
</evidence>
<feature type="signal peptide" evidence="4">
    <location>
        <begin position="1"/>
        <end position="17"/>
    </location>
</feature>
<evidence type="ECO:0000256" key="4">
    <source>
        <dbReference type="SAM" id="SignalP"/>
    </source>
</evidence>
<dbReference type="PANTHER" id="PTHR30632">
    <property type="entry name" value="MOLYBDATE-BINDING PERIPLASMIC PROTEIN"/>
    <property type="match status" value="1"/>
</dbReference>
<dbReference type="InterPro" id="IPR050682">
    <property type="entry name" value="ModA/WtpA"/>
</dbReference>
<dbReference type="NCBIfam" id="TIGR01256">
    <property type="entry name" value="modA"/>
    <property type="match status" value="1"/>
</dbReference>
<gene>
    <name evidence="5" type="ORF">JOC94_001850</name>
</gene>
<dbReference type="SUPFAM" id="SSF53850">
    <property type="entry name" value="Periplasmic binding protein-like II"/>
    <property type="match status" value="1"/>
</dbReference>
<comment type="similarity">
    <text evidence="1">Belongs to the bacterial solute-binding protein ModA family.</text>
</comment>